<proteinExistence type="predicted"/>
<dbReference type="Pfam" id="PF00651">
    <property type="entry name" value="BTB"/>
    <property type="match status" value="1"/>
</dbReference>
<dbReference type="InterPro" id="IPR000210">
    <property type="entry name" value="BTB/POZ_dom"/>
</dbReference>
<dbReference type="Gene3D" id="3.30.710.10">
    <property type="entry name" value="Potassium Channel Kv1.1, Chain A"/>
    <property type="match status" value="1"/>
</dbReference>
<keyword evidence="2" id="KW-0677">Repeat</keyword>
<dbReference type="PANTHER" id="PTHR45632:SF3">
    <property type="entry name" value="KELCH-LIKE PROTEIN 32"/>
    <property type="match status" value="1"/>
</dbReference>
<keyword evidence="1" id="KW-0880">Kelch repeat</keyword>
<evidence type="ECO:0000256" key="2">
    <source>
        <dbReference type="ARBA" id="ARBA00022737"/>
    </source>
</evidence>
<name>A0A7R9WJ43_9STRA</name>
<accession>A0A7R9WJ43</accession>
<dbReference type="SMART" id="SM00875">
    <property type="entry name" value="BACK"/>
    <property type="match status" value="1"/>
</dbReference>
<evidence type="ECO:0000256" key="3">
    <source>
        <dbReference type="SAM" id="MobiDB-lite"/>
    </source>
</evidence>
<dbReference type="PROSITE" id="PS50097">
    <property type="entry name" value="BTB"/>
    <property type="match status" value="1"/>
</dbReference>
<reference evidence="5" key="1">
    <citation type="submission" date="2021-01" db="EMBL/GenBank/DDBJ databases">
        <authorList>
            <person name="Corre E."/>
            <person name="Pelletier E."/>
            <person name="Niang G."/>
            <person name="Scheremetjew M."/>
            <person name="Finn R."/>
            <person name="Kale V."/>
            <person name="Holt S."/>
            <person name="Cochrane G."/>
            <person name="Meng A."/>
            <person name="Brown T."/>
            <person name="Cohen L."/>
        </authorList>
    </citation>
    <scope>NUCLEOTIDE SEQUENCE</scope>
    <source>
        <strain evidence="5">CCMP147</strain>
    </source>
</reference>
<dbReference type="Pfam" id="PF07707">
    <property type="entry name" value="BACK"/>
    <property type="match status" value="1"/>
</dbReference>
<dbReference type="InterPro" id="IPR011333">
    <property type="entry name" value="SKP1/BTB/POZ_sf"/>
</dbReference>
<feature type="region of interest" description="Disordered" evidence="3">
    <location>
        <begin position="1"/>
        <end position="21"/>
    </location>
</feature>
<organism evidence="5">
    <name type="scientific">Pseudictyota dubia</name>
    <dbReference type="NCBI Taxonomy" id="2749911"/>
    <lineage>
        <taxon>Eukaryota</taxon>
        <taxon>Sar</taxon>
        <taxon>Stramenopiles</taxon>
        <taxon>Ochrophyta</taxon>
        <taxon>Bacillariophyta</taxon>
        <taxon>Mediophyceae</taxon>
        <taxon>Biddulphiophycidae</taxon>
        <taxon>Eupodiscales</taxon>
        <taxon>Odontellaceae</taxon>
        <taxon>Pseudictyota</taxon>
    </lineage>
</organism>
<feature type="domain" description="BTB" evidence="4">
    <location>
        <begin position="34"/>
        <end position="97"/>
    </location>
</feature>
<evidence type="ECO:0000313" key="5">
    <source>
        <dbReference type="EMBL" id="CAD8324942.1"/>
    </source>
</evidence>
<protein>
    <recommendedName>
        <fullName evidence="4">BTB domain-containing protein</fullName>
    </recommendedName>
</protein>
<sequence length="266" mass="30090">MSNEKQHIVEVQPPQPLSPRRKKMSELWRNGQLCDAEVVSSDGRKFNAHRLVLATNSNYMEALLAEDRFQDSSGCPIPLRDVSSCTLEKILEWMYVGSCGDFQTTNEAVEVLEAACFLQCRDLVKQLVTSLLDTIDAENCLHMWELGERLHLEELTSKATHVAASNFASLASGDEFEKLPFARLCQILDVEDLTDDANQAELYMSIMRWAKAQDVLPSGEDLEQLLDYLHFARMDKSFVEEHVLRNPLLLDNPICFRPVAQSLLSG</sequence>
<evidence type="ECO:0000256" key="1">
    <source>
        <dbReference type="ARBA" id="ARBA00022441"/>
    </source>
</evidence>
<dbReference type="CDD" id="cd18186">
    <property type="entry name" value="BTB_POZ_ZBTB_KLHL-like"/>
    <property type="match status" value="1"/>
</dbReference>
<dbReference type="AlphaFoldDB" id="A0A7R9WJ43"/>
<dbReference type="Gene3D" id="1.25.40.420">
    <property type="match status" value="1"/>
</dbReference>
<evidence type="ECO:0000259" key="4">
    <source>
        <dbReference type="PROSITE" id="PS50097"/>
    </source>
</evidence>
<gene>
    <name evidence="5" type="ORF">TDUB1175_LOCUS23362</name>
</gene>
<dbReference type="SUPFAM" id="SSF54695">
    <property type="entry name" value="POZ domain"/>
    <property type="match status" value="1"/>
</dbReference>
<dbReference type="PANTHER" id="PTHR45632">
    <property type="entry name" value="LD33804P"/>
    <property type="match status" value="1"/>
</dbReference>
<dbReference type="EMBL" id="HBED01046377">
    <property type="protein sequence ID" value="CAD8324942.1"/>
    <property type="molecule type" value="Transcribed_RNA"/>
</dbReference>
<dbReference type="InterPro" id="IPR011705">
    <property type="entry name" value="BACK"/>
</dbReference>
<dbReference type="SMART" id="SM00225">
    <property type="entry name" value="BTB"/>
    <property type="match status" value="1"/>
</dbReference>